<dbReference type="InterPro" id="IPR044878">
    <property type="entry name" value="UbiA_sf"/>
</dbReference>
<organism evidence="6 7">
    <name type="scientific">Candidatus Dojkabacteria bacterium</name>
    <dbReference type="NCBI Taxonomy" id="2099670"/>
    <lineage>
        <taxon>Bacteria</taxon>
        <taxon>Candidatus Dojkabacteria</taxon>
    </lineage>
</organism>
<evidence type="ECO:0000313" key="6">
    <source>
        <dbReference type="EMBL" id="MCA9379431.1"/>
    </source>
</evidence>
<feature type="transmembrane region" description="Helical" evidence="5">
    <location>
        <begin position="161"/>
        <end position="181"/>
    </location>
</feature>
<evidence type="ECO:0000256" key="2">
    <source>
        <dbReference type="ARBA" id="ARBA00022692"/>
    </source>
</evidence>
<dbReference type="InterPro" id="IPR000537">
    <property type="entry name" value="UbiA_prenyltransferase"/>
</dbReference>
<feature type="transmembrane region" description="Helical" evidence="5">
    <location>
        <begin position="234"/>
        <end position="255"/>
    </location>
</feature>
<reference evidence="6" key="1">
    <citation type="submission" date="2020-04" db="EMBL/GenBank/DDBJ databases">
        <authorList>
            <person name="Zhang T."/>
        </authorList>
    </citation>
    <scope>NUCLEOTIDE SEQUENCE</scope>
    <source>
        <strain evidence="6">HKST-UBA12</strain>
    </source>
</reference>
<dbReference type="Proteomes" id="UP000760819">
    <property type="component" value="Unassembled WGS sequence"/>
</dbReference>
<accession>A0A955I808</accession>
<feature type="transmembrane region" description="Helical" evidence="5">
    <location>
        <begin position="39"/>
        <end position="56"/>
    </location>
</feature>
<feature type="transmembrane region" description="Helical" evidence="5">
    <location>
        <begin position="187"/>
        <end position="204"/>
    </location>
</feature>
<dbReference type="Gene3D" id="1.10.357.140">
    <property type="entry name" value="UbiA prenyltransferase"/>
    <property type="match status" value="1"/>
</dbReference>
<name>A0A955I808_9BACT</name>
<sequence length="265" mass="29452">MNLIKTYIIPRLFTDIVFFYLLLILLGLVAAGLPFDLNFLLGAVANYLMLIFAFIINDIEDREDDAGAVFIPQTWQDNIRMMLGMHVNGSGVPGAKRFLNPFSHGDLSVTVGYLWCGILALIGFIFSFLAGGYWPLVIATLNIVVGVLYSWQKVRLKSIPILDLLSHAFLLAGAQVVYFLAYPRANHAWLGWALAALVFLNSVSGDLRNEYRDFDEDRQAGIRNTASVIGKRNAYIFGQLLNVISIVMIMILLVGRGFNLVGNNS</sequence>
<gene>
    <name evidence="6" type="ORF">KC640_03300</name>
</gene>
<dbReference type="Pfam" id="PF01040">
    <property type="entry name" value="UbiA"/>
    <property type="match status" value="1"/>
</dbReference>
<feature type="transmembrane region" description="Helical" evidence="5">
    <location>
        <begin position="132"/>
        <end position="149"/>
    </location>
</feature>
<comment type="subcellular location">
    <subcellularLocation>
        <location evidence="1">Membrane</location>
        <topology evidence="1">Multi-pass membrane protein</topology>
    </subcellularLocation>
</comment>
<evidence type="ECO:0000256" key="1">
    <source>
        <dbReference type="ARBA" id="ARBA00004141"/>
    </source>
</evidence>
<evidence type="ECO:0000256" key="4">
    <source>
        <dbReference type="ARBA" id="ARBA00023136"/>
    </source>
</evidence>
<dbReference type="GO" id="GO:0016020">
    <property type="term" value="C:membrane"/>
    <property type="evidence" value="ECO:0007669"/>
    <property type="project" value="UniProtKB-SubCell"/>
</dbReference>
<reference evidence="6" key="2">
    <citation type="journal article" date="2021" name="Microbiome">
        <title>Successional dynamics and alternative stable states in a saline activated sludge microbial community over 9 years.</title>
        <authorList>
            <person name="Wang Y."/>
            <person name="Ye J."/>
            <person name="Ju F."/>
            <person name="Liu L."/>
            <person name="Boyd J.A."/>
            <person name="Deng Y."/>
            <person name="Parks D.H."/>
            <person name="Jiang X."/>
            <person name="Yin X."/>
            <person name="Woodcroft B.J."/>
            <person name="Tyson G.W."/>
            <person name="Hugenholtz P."/>
            <person name="Polz M.F."/>
            <person name="Zhang T."/>
        </authorList>
    </citation>
    <scope>NUCLEOTIDE SEQUENCE</scope>
    <source>
        <strain evidence="6">HKST-UBA12</strain>
    </source>
</reference>
<comment type="caution">
    <text evidence="6">The sequence shown here is derived from an EMBL/GenBank/DDBJ whole genome shotgun (WGS) entry which is preliminary data.</text>
</comment>
<dbReference type="GO" id="GO:0016765">
    <property type="term" value="F:transferase activity, transferring alkyl or aryl (other than methyl) groups"/>
    <property type="evidence" value="ECO:0007669"/>
    <property type="project" value="InterPro"/>
</dbReference>
<evidence type="ECO:0000256" key="5">
    <source>
        <dbReference type="SAM" id="Phobius"/>
    </source>
</evidence>
<evidence type="ECO:0000256" key="3">
    <source>
        <dbReference type="ARBA" id="ARBA00022989"/>
    </source>
</evidence>
<dbReference type="AlphaFoldDB" id="A0A955I808"/>
<feature type="transmembrane region" description="Helical" evidence="5">
    <location>
        <begin position="12"/>
        <end position="33"/>
    </location>
</feature>
<keyword evidence="4 5" id="KW-0472">Membrane</keyword>
<feature type="transmembrane region" description="Helical" evidence="5">
    <location>
        <begin position="107"/>
        <end position="126"/>
    </location>
</feature>
<keyword evidence="3 5" id="KW-1133">Transmembrane helix</keyword>
<keyword evidence="2 5" id="KW-0812">Transmembrane</keyword>
<evidence type="ECO:0000313" key="7">
    <source>
        <dbReference type="Proteomes" id="UP000760819"/>
    </source>
</evidence>
<proteinExistence type="predicted"/>
<protein>
    <submittedName>
        <fullName evidence="6">UbiA family prenyltransferase</fullName>
    </submittedName>
</protein>
<dbReference type="EMBL" id="JAGQLI010000181">
    <property type="protein sequence ID" value="MCA9379431.1"/>
    <property type="molecule type" value="Genomic_DNA"/>
</dbReference>